<proteinExistence type="predicted"/>
<evidence type="ECO:0000313" key="2">
    <source>
        <dbReference type="Proteomes" id="UP000051260"/>
    </source>
</evidence>
<accession>A0A0P1I2B2</accession>
<dbReference type="Proteomes" id="UP000051260">
    <property type="component" value="Unassembled WGS sequence"/>
</dbReference>
<dbReference type="STRING" id="1715692.RUE5091_00349"/>
<dbReference type="EMBL" id="CYUD01000001">
    <property type="protein sequence ID" value="CUJ85510.1"/>
    <property type="molecule type" value="Genomic_DNA"/>
</dbReference>
<dbReference type="Pfam" id="PF11150">
    <property type="entry name" value="DUF2927"/>
    <property type="match status" value="1"/>
</dbReference>
<sequence length="331" mass="36573">MPERRYRADGGPDVRVAGYLKPLLGLMALLVLANCDEALTSSVVPQPRPVAPAPAPNAYVPPSAASQDLARFYQRVERDLLTRDMLRIDGGGPDTPYDADDLARNFEAIAFYSEYPDHAVTTRIQRTDGQLSRWAGPVRIQTEFAPSVAPEAREKDTAEVEAFAKRLGKLTDHPISVVNRKANFHVFFAGKDDSAYVVKRLKQLIPGISTPSLELVANPRANIDCLVFASPTKSSPYKFVRAVTLIRAELPDLTRRSCIHEEIAQGLGLSNDSPNARPSIFNDNDEFALLTSHDEKLLTMLYDPRLEPGVTAEDARPVVRIIARELMGQQL</sequence>
<name>A0A0P1I2B2_9RHOB</name>
<evidence type="ECO:0000313" key="1">
    <source>
        <dbReference type="EMBL" id="CUJ85510.1"/>
    </source>
</evidence>
<organism evidence="1 2">
    <name type="scientific">Ruegeria denitrificans</name>
    <dbReference type="NCBI Taxonomy" id="1715692"/>
    <lineage>
        <taxon>Bacteria</taxon>
        <taxon>Pseudomonadati</taxon>
        <taxon>Pseudomonadota</taxon>
        <taxon>Alphaproteobacteria</taxon>
        <taxon>Rhodobacterales</taxon>
        <taxon>Roseobacteraceae</taxon>
        <taxon>Ruegeria</taxon>
    </lineage>
</organism>
<reference evidence="2" key="1">
    <citation type="submission" date="2015-09" db="EMBL/GenBank/DDBJ databases">
        <authorList>
            <person name="Rodrigo-Torres L."/>
            <person name="Arahal D.R."/>
        </authorList>
    </citation>
    <scope>NUCLEOTIDE SEQUENCE [LARGE SCALE GENOMIC DNA]</scope>
    <source>
        <strain evidence="2">CECT 5091</strain>
    </source>
</reference>
<gene>
    <name evidence="1" type="ORF">RUE5091_00349</name>
</gene>
<dbReference type="InterPro" id="IPR021323">
    <property type="entry name" value="DUF2927"/>
</dbReference>
<keyword evidence="2" id="KW-1185">Reference proteome</keyword>
<protein>
    <recommendedName>
        <fullName evidence="3">DUF2927 domain-containing protein</fullName>
    </recommendedName>
</protein>
<dbReference type="AlphaFoldDB" id="A0A0P1I2B2"/>
<evidence type="ECO:0008006" key="3">
    <source>
        <dbReference type="Google" id="ProtNLM"/>
    </source>
</evidence>